<dbReference type="OrthoDB" id="9802035at2"/>
<reference evidence="9 10" key="1">
    <citation type="submission" date="2019-01" db="EMBL/GenBank/DDBJ databases">
        <title>Filimonas sp. strain TTM-71.</title>
        <authorList>
            <person name="Chen W.-M."/>
        </authorList>
    </citation>
    <scope>NUCLEOTIDE SEQUENCE [LARGE SCALE GENOMIC DNA]</scope>
    <source>
        <strain evidence="9 10">TTM-71</strain>
    </source>
</reference>
<comment type="similarity">
    <text evidence="1">Belongs to the SIMIBI class G3E GTPase family. HypB/HupM subfamily.</text>
</comment>
<dbReference type="Pfam" id="PF02492">
    <property type="entry name" value="cobW"/>
    <property type="match status" value="1"/>
</dbReference>
<comment type="caution">
    <text evidence="9">The sequence shown here is derived from an EMBL/GenBank/DDBJ whole genome shotgun (WGS) entry which is preliminary data.</text>
</comment>
<keyword evidence="5" id="KW-0378">Hydrolase</keyword>
<dbReference type="AlphaFoldDB" id="A0A4Q1D7Z4"/>
<dbReference type="GO" id="GO:0051604">
    <property type="term" value="P:protein maturation"/>
    <property type="evidence" value="ECO:0007669"/>
    <property type="project" value="InterPro"/>
</dbReference>
<evidence type="ECO:0000256" key="6">
    <source>
        <dbReference type="ARBA" id="ARBA00022833"/>
    </source>
</evidence>
<evidence type="ECO:0000256" key="4">
    <source>
        <dbReference type="ARBA" id="ARBA00022741"/>
    </source>
</evidence>
<dbReference type="EMBL" id="SDHZ01000001">
    <property type="protein sequence ID" value="RXK85300.1"/>
    <property type="molecule type" value="Genomic_DNA"/>
</dbReference>
<evidence type="ECO:0000259" key="8">
    <source>
        <dbReference type="Pfam" id="PF02492"/>
    </source>
</evidence>
<proteinExistence type="inferred from homology"/>
<dbReference type="SUPFAM" id="SSF52540">
    <property type="entry name" value="P-loop containing nucleoside triphosphate hydrolases"/>
    <property type="match status" value="1"/>
</dbReference>
<dbReference type="GO" id="GO:0016151">
    <property type="term" value="F:nickel cation binding"/>
    <property type="evidence" value="ECO:0007669"/>
    <property type="project" value="InterPro"/>
</dbReference>
<organism evidence="9 10">
    <name type="scientific">Filimonas effusa</name>
    <dbReference type="NCBI Taxonomy" id="2508721"/>
    <lineage>
        <taxon>Bacteria</taxon>
        <taxon>Pseudomonadati</taxon>
        <taxon>Bacteroidota</taxon>
        <taxon>Chitinophagia</taxon>
        <taxon>Chitinophagales</taxon>
        <taxon>Chitinophagaceae</taxon>
        <taxon>Filimonas</taxon>
    </lineage>
</organism>
<dbReference type="InterPro" id="IPR004392">
    <property type="entry name" value="Hyd_mat_HypB"/>
</dbReference>
<name>A0A4Q1D7Z4_9BACT</name>
<keyword evidence="2" id="KW-0533">Nickel</keyword>
<dbReference type="InterPro" id="IPR027417">
    <property type="entry name" value="P-loop_NTPase"/>
</dbReference>
<accession>A0A4Q1D7Z4</accession>
<evidence type="ECO:0000313" key="10">
    <source>
        <dbReference type="Proteomes" id="UP000290545"/>
    </source>
</evidence>
<dbReference type="PANTHER" id="PTHR30134">
    <property type="entry name" value="HYDROGENASE PROTEIN ASSEMBLY PROTEIN, NICKEL CHAPERONE"/>
    <property type="match status" value="1"/>
</dbReference>
<dbReference type="InterPro" id="IPR003495">
    <property type="entry name" value="CobW/HypB/UreG_nucleotide-bd"/>
</dbReference>
<gene>
    <name evidence="9" type="primary">hypB</name>
    <name evidence="9" type="ORF">ESB13_00280</name>
</gene>
<dbReference type="PANTHER" id="PTHR30134:SF2">
    <property type="entry name" value="HYDROGENASE MATURATION FACTOR HYPB"/>
    <property type="match status" value="1"/>
</dbReference>
<keyword evidence="7" id="KW-0342">GTP-binding</keyword>
<keyword evidence="6" id="KW-0862">Zinc</keyword>
<protein>
    <submittedName>
        <fullName evidence="9">Hydrogenase accessory protein HypB</fullName>
    </submittedName>
</protein>
<evidence type="ECO:0000256" key="2">
    <source>
        <dbReference type="ARBA" id="ARBA00022596"/>
    </source>
</evidence>
<dbReference type="RefSeq" id="WP_129001052.1">
    <property type="nucleotide sequence ID" value="NZ_SDHZ01000001.1"/>
</dbReference>
<keyword evidence="3" id="KW-0479">Metal-binding</keyword>
<dbReference type="Gene3D" id="3.40.50.300">
    <property type="entry name" value="P-loop containing nucleotide triphosphate hydrolases"/>
    <property type="match status" value="1"/>
</dbReference>
<keyword evidence="10" id="KW-1185">Reference proteome</keyword>
<evidence type="ECO:0000256" key="5">
    <source>
        <dbReference type="ARBA" id="ARBA00022801"/>
    </source>
</evidence>
<feature type="domain" description="CobW/HypB/UreG nucleotide-binding" evidence="8">
    <location>
        <begin position="39"/>
        <end position="200"/>
    </location>
</feature>
<evidence type="ECO:0000256" key="3">
    <source>
        <dbReference type="ARBA" id="ARBA00022723"/>
    </source>
</evidence>
<dbReference type="GO" id="GO:0005525">
    <property type="term" value="F:GTP binding"/>
    <property type="evidence" value="ECO:0007669"/>
    <property type="project" value="UniProtKB-KW"/>
</dbReference>
<evidence type="ECO:0000256" key="1">
    <source>
        <dbReference type="ARBA" id="ARBA00006211"/>
    </source>
</evidence>
<dbReference type="Proteomes" id="UP000290545">
    <property type="component" value="Unassembled WGS sequence"/>
</dbReference>
<dbReference type="GO" id="GO:0008270">
    <property type="term" value="F:zinc ion binding"/>
    <property type="evidence" value="ECO:0007669"/>
    <property type="project" value="TreeGrafter"/>
</dbReference>
<sequence length="222" mass="24566">MCAAYANRDVMAMVEASLKKTTHPAEYNRDFFESRNVLAVNITGTPGSGKTTLLERTFSEMKDYLDFYALEADQKTTIDSNRIHATGTSVIQINTGKTPHLEAFMVANALQAMMPAENSVLLMENVGGLTSPAAIDLGEKERVVVMSVTEGDEKPLKYPAIFRAATLCIINKTDLLPHVSFNLEKAKDNAKRINPGLQVICLSCFDGEGLELWYDWLQSRIL</sequence>
<dbReference type="NCBIfam" id="TIGR00073">
    <property type="entry name" value="hypB"/>
    <property type="match status" value="1"/>
</dbReference>
<evidence type="ECO:0000313" key="9">
    <source>
        <dbReference type="EMBL" id="RXK85300.1"/>
    </source>
</evidence>
<dbReference type="GO" id="GO:0003924">
    <property type="term" value="F:GTPase activity"/>
    <property type="evidence" value="ECO:0007669"/>
    <property type="project" value="InterPro"/>
</dbReference>
<keyword evidence="4" id="KW-0547">Nucleotide-binding</keyword>
<evidence type="ECO:0000256" key="7">
    <source>
        <dbReference type="ARBA" id="ARBA00023134"/>
    </source>
</evidence>
<dbReference type="PIRSF" id="PIRSF005624">
    <property type="entry name" value="Ni-bind_GTPase"/>
    <property type="match status" value="1"/>
</dbReference>